<evidence type="ECO:0000313" key="15">
    <source>
        <dbReference type="Proteomes" id="UP001139333"/>
    </source>
</evidence>
<evidence type="ECO:0000256" key="4">
    <source>
        <dbReference type="ARBA" id="ARBA00022475"/>
    </source>
</evidence>
<feature type="domain" description="GspL periplasmic" evidence="13">
    <location>
        <begin position="254"/>
        <end position="409"/>
    </location>
</feature>
<dbReference type="GO" id="GO:0015627">
    <property type="term" value="C:type II protein secretion system complex"/>
    <property type="evidence" value="ECO:0007669"/>
    <property type="project" value="InterPro"/>
</dbReference>
<keyword evidence="5" id="KW-0997">Cell inner membrane</keyword>
<keyword evidence="6 11" id="KW-0812">Transmembrane</keyword>
<keyword evidence="15" id="KW-1185">Reference proteome</keyword>
<comment type="caution">
    <text evidence="14">The sequence shown here is derived from an EMBL/GenBank/DDBJ whole genome shotgun (WGS) entry which is preliminary data.</text>
</comment>
<keyword evidence="9 11" id="KW-0472">Membrane</keyword>
<comment type="subcellular location">
    <subcellularLocation>
        <location evidence="1">Cell inner membrane</location>
        <topology evidence="1">Single-pass membrane protein</topology>
    </subcellularLocation>
</comment>
<dbReference type="Gene3D" id="3.30.1360.100">
    <property type="entry name" value="General secretion pathway protein M, EpsM"/>
    <property type="match status" value="1"/>
</dbReference>
<feature type="transmembrane region" description="Helical" evidence="11">
    <location>
        <begin position="258"/>
        <end position="276"/>
    </location>
</feature>
<sequence>MSERLFIRLGKTSEHSCSWLVWSEQEQEIIASGELPDAQSLASLSERAGNRPVDVLVPAASMTLTQIAVPESNQRQALKALPFMLEESIASDIDDMHFVVGTRQGENVNVIAVEHEQMQQWLAWLTDAGLKPKCMVPDCLALPLEEARWAIMSFGDEFLLRTGNGAGLSLPKTWADLALPKLVADSQLEQQDEQQDEQQAIDVACYSDDIQIETDDLILTSKPLDLPMMVLAKGILNAPVNLLSGLYKPKREYSKHLMLWRNAAIVFAVVIVLALVNKGLSISQLNKQTAALSAQSESIFKSVTPGVNRIVNIRSQMDSHLRSLQGQGGGAAFFEMLDTLKTSFQQVPQLKPTSIRFDANRNELRMQVVADNYEQLDKFKELVAKDYQLDGGAMNSNEDNVTSTLTLRSK</sequence>
<protein>
    <recommendedName>
        <fullName evidence="10">Type II secretion system protein L</fullName>
        <shortName evidence="10">T2SS protein L</shortName>
    </recommendedName>
</protein>
<accession>A0A9X2CMZ9</accession>
<organism evidence="14 15">
    <name type="scientific">Shewanella gaetbuli</name>
    <dbReference type="NCBI Taxonomy" id="220752"/>
    <lineage>
        <taxon>Bacteria</taxon>
        <taxon>Pseudomonadati</taxon>
        <taxon>Pseudomonadota</taxon>
        <taxon>Gammaproteobacteria</taxon>
        <taxon>Alteromonadales</taxon>
        <taxon>Shewanellaceae</taxon>
        <taxon>Shewanella</taxon>
    </lineage>
</organism>
<gene>
    <name evidence="14" type="primary">gspL</name>
    <name evidence="14" type="ORF">L2672_16095</name>
</gene>
<evidence type="ECO:0000256" key="5">
    <source>
        <dbReference type="ARBA" id="ARBA00022519"/>
    </source>
</evidence>
<keyword evidence="3 10" id="KW-0813">Transport</keyword>
<keyword evidence="4" id="KW-1003">Cell membrane</keyword>
<evidence type="ECO:0000256" key="7">
    <source>
        <dbReference type="ARBA" id="ARBA00022927"/>
    </source>
</evidence>
<reference evidence="14" key="1">
    <citation type="submission" date="2022-01" db="EMBL/GenBank/DDBJ databases">
        <title>Whole genome-based taxonomy of the Shewanellaceae.</title>
        <authorList>
            <person name="Martin-Rodriguez A.J."/>
        </authorList>
    </citation>
    <scope>NUCLEOTIDE SEQUENCE</scope>
    <source>
        <strain evidence="14">DSM 16422</strain>
    </source>
</reference>
<dbReference type="Proteomes" id="UP001139333">
    <property type="component" value="Unassembled WGS sequence"/>
</dbReference>
<comment type="function">
    <text evidence="10">Inner membrane component of the type II secretion system required for the energy-dependent secretion of extracellular factors such as proteases and toxins from the periplasm.</text>
</comment>
<evidence type="ECO:0000256" key="8">
    <source>
        <dbReference type="ARBA" id="ARBA00022989"/>
    </source>
</evidence>
<evidence type="ECO:0000259" key="13">
    <source>
        <dbReference type="Pfam" id="PF12693"/>
    </source>
</evidence>
<dbReference type="GO" id="GO:0009276">
    <property type="term" value="C:Gram-negative-bacterium-type cell wall"/>
    <property type="evidence" value="ECO:0007669"/>
    <property type="project" value="InterPro"/>
</dbReference>
<name>A0A9X2CMZ9_9GAMM</name>
<dbReference type="SUPFAM" id="SSF53067">
    <property type="entry name" value="Actin-like ATPase domain"/>
    <property type="match status" value="2"/>
</dbReference>
<dbReference type="InterPro" id="IPR007812">
    <property type="entry name" value="T2SS_protein-GspL"/>
</dbReference>
<dbReference type="EMBL" id="JAKIKP010000017">
    <property type="protein sequence ID" value="MCL1144200.1"/>
    <property type="molecule type" value="Genomic_DNA"/>
</dbReference>
<evidence type="ECO:0000256" key="3">
    <source>
        <dbReference type="ARBA" id="ARBA00022448"/>
    </source>
</evidence>
<evidence type="ECO:0000256" key="11">
    <source>
        <dbReference type="SAM" id="Phobius"/>
    </source>
</evidence>
<feature type="domain" description="GspL cytoplasmic actin-ATPase-like" evidence="12">
    <location>
        <begin position="5"/>
        <end position="250"/>
    </location>
</feature>
<evidence type="ECO:0000259" key="12">
    <source>
        <dbReference type="Pfam" id="PF05134"/>
    </source>
</evidence>
<evidence type="ECO:0000256" key="6">
    <source>
        <dbReference type="ARBA" id="ARBA00022692"/>
    </source>
</evidence>
<evidence type="ECO:0000313" key="14">
    <source>
        <dbReference type="EMBL" id="MCL1144200.1"/>
    </source>
</evidence>
<dbReference type="Gene3D" id="3.30.420.380">
    <property type="match status" value="1"/>
</dbReference>
<dbReference type="InterPro" id="IPR024230">
    <property type="entry name" value="GspL_cyto_dom"/>
</dbReference>
<evidence type="ECO:0000256" key="2">
    <source>
        <dbReference type="ARBA" id="ARBA00005318"/>
    </source>
</evidence>
<dbReference type="GO" id="GO:0005886">
    <property type="term" value="C:plasma membrane"/>
    <property type="evidence" value="ECO:0007669"/>
    <property type="project" value="UniProtKB-SubCell"/>
</dbReference>
<dbReference type="Pfam" id="PF05134">
    <property type="entry name" value="T2SSL"/>
    <property type="match status" value="1"/>
</dbReference>
<dbReference type="InterPro" id="IPR043129">
    <property type="entry name" value="ATPase_NBD"/>
</dbReference>
<evidence type="ECO:0000256" key="10">
    <source>
        <dbReference type="PIRNR" id="PIRNR015761"/>
    </source>
</evidence>
<proteinExistence type="inferred from homology"/>
<dbReference type="RefSeq" id="WP_248996869.1">
    <property type="nucleotide sequence ID" value="NZ_JAKIKP010000017.1"/>
</dbReference>
<dbReference type="PIRSF" id="PIRSF015761">
    <property type="entry name" value="Protein_L"/>
    <property type="match status" value="1"/>
</dbReference>
<keyword evidence="7 10" id="KW-0653">Protein transport</keyword>
<dbReference type="Pfam" id="PF12693">
    <property type="entry name" value="GspL_C"/>
    <property type="match status" value="1"/>
</dbReference>
<evidence type="ECO:0000256" key="1">
    <source>
        <dbReference type="ARBA" id="ARBA00004377"/>
    </source>
</evidence>
<comment type="similarity">
    <text evidence="2 10">Belongs to the GSP L family.</text>
</comment>
<dbReference type="CDD" id="cd24017">
    <property type="entry name" value="ASKHA_T2SSL_N"/>
    <property type="match status" value="1"/>
</dbReference>
<dbReference type="AlphaFoldDB" id="A0A9X2CMZ9"/>
<dbReference type="InterPro" id="IPR025691">
    <property type="entry name" value="GspL_pp_dom"/>
</dbReference>
<keyword evidence="8 11" id="KW-1133">Transmembrane helix</keyword>
<dbReference type="GO" id="GO:0015628">
    <property type="term" value="P:protein secretion by the type II secretion system"/>
    <property type="evidence" value="ECO:0007669"/>
    <property type="project" value="InterPro"/>
</dbReference>
<evidence type="ECO:0000256" key="9">
    <source>
        <dbReference type="ARBA" id="ARBA00023136"/>
    </source>
</evidence>
<dbReference type="NCBIfam" id="TIGR01709">
    <property type="entry name" value="typeII_sec_gspL"/>
    <property type="match status" value="1"/>
</dbReference>
<dbReference type="Gene3D" id="3.30.420.370">
    <property type="match status" value="1"/>
</dbReference>